<reference evidence="9" key="1">
    <citation type="submission" date="2018-05" db="EMBL/GenBank/DDBJ databases">
        <authorList>
            <person name="Lanie J.A."/>
            <person name="Ng W.-L."/>
            <person name="Kazmierczak K.M."/>
            <person name="Andrzejewski T.M."/>
            <person name="Davidsen T.M."/>
            <person name="Wayne K.J."/>
            <person name="Tettelin H."/>
            <person name="Glass J.I."/>
            <person name="Rusch D."/>
            <person name="Podicherti R."/>
            <person name="Tsui H.-C.T."/>
            <person name="Winkler M.E."/>
        </authorList>
    </citation>
    <scope>NUCLEOTIDE SEQUENCE</scope>
</reference>
<evidence type="ECO:0000313" key="9">
    <source>
        <dbReference type="EMBL" id="SVC17797.1"/>
    </source>
</evidence>
<dbReference type="GO" id="GO:0043043">
    <property type="term" value="P:peptide biosynthetic process"/>
    <property type="evidence" value="ECO:0007669"/>
    <property type="project" value="InterPro"/>
</dbReference>
<comment type="pathway">
    <text evidence="2">Protein biosynthesis; polypeptide chain elongation.</text>
</comment>
<comment type="subcellular location">
    <subcellularLocation>
        <location evidence="1">Cytoplasm</location>
    </subcellularLocation>
</comment>
<dbReference type="SUPFAM" id="SSF50104">
    <property type="entry name" value="Translation proteins SH3-like domain"/>
    <property type="match status" value="1"/>
</dbReference>
<accession>A0A382K404</accession>
<dbReference type="UniPathway" id="UPA00345"/>
<keyword evidence="4" id="KW-0963">Cytoplasm</keyword>
<dbReference type="InterPro" id="IPR015365">
    <property type="entry name" value="Elong-fact-P_C"/>
</dbReference>
<dbReference type="FunFam" id="2.40.50.140:FF:000009">
    <property type="entry name" value="Elongation factor P"/>
    <property type="match status" value="1"/>
</dbReference>
<evidence type="ECO:0000259" key="7">
    <source>
        <dbReference type="SMART" id="SM00841"/>
    </source>
</evidence>
<evidence type="ECO:0000256" key="2">
    <source>
        <dbReference type="ARBA" id="ARBA00004815"/>
    </source>
</evidence>
<comment type="similarity">
    <text evidence="3">Belongs to the elongation factor P family.</text>
</comment>
<feature type="domain" description="Translation elongation factor P/YeiP central" evidence="8">
    <location>
        <begin position="68"/>
        <end position="122"/>
    </location>
</feature>
<dbReference type="SMART" id="SM01185">
    <property type="entry name" value="EFP"/>
    <property type="match status" value="1"/>
</dbReference>
<protein>
    <recommendedName>
        <fullName evidence="10">Elongation factor P C-terminal domain-containing protein</fullName>
    </recommendedName>
</protein>
<proteinExistence type="inferred from homology"/>
<gene>
    <name evidence="9" type="ORF">METZ01_LOCUS270651</name>
</gene>
<evidence type="ECO:0000256" key="3">
    <source>
        <dbReference type="ARBA" id="ARBA00009479"/>
    </source>
</evidence>
<dbReference type="InterPro" id="IPR011768">
    <property type="entry name" value="Transl_elongation_fac_P"/>
</dbReference>
<dbReference type="FunFam" id="2.40.50.140:FF:000004">
    <property type="entry name" value="Elongation factor P"/>
    <property type="match status" value="1"/>
</dbReference>
<dbReference type="Pfam" id="PF09285">
    <property type="entry name" value="Elong-fact-P_C"/>
    <property type="match status" value="1"/>
</dbReference>
<evidence type="ECO:0008006" key="10">
    <source>
        <dbReference type="Google" id="ProtNLM"/>
    </source>
</evidence>
<dbReference type="PANTHER" id="PTHR30053:SF12">
    <property type="entry name" value="ELONGATION FACTOR P (EF-P) FAMILY PROTEIN"/>
    <property type="match status" value="1"/>
</dbReference>
<dbReference type="Gene3D" id="2.40.50.140">
    <property type="entry name" value="Nucleic acid-binding proteins"/>
    <property type="match status" value="2"/>
</dbReference>
<dbReference type="PANTHER" id="PTHR30053">
    <property type="entry name" value="ELONGATION FACTOR P"/>
    <property type="match status" value="1"/>
</dbReference>
<dbReference type="GO" id="GO:0005829">
    <property type="term" value="C:cytosol"/>
    <property type="evidence" value="ECO:0007669"/>
    <property type="project" value="UniProtKB-ARBA"/>
</dbReference>
<feature type="domain" description="Elongation factor P C-terminal" evidence="7">
    <location>
        <begin position="130"/>
        <end position="185"/>
    </location>
</feature>
<evidence type="ECO:0000256" key="4">
    <source>
        <dbReference type="ARBA" id="ARBA00022490"/>
    </source>
</evidence>
<dbReference type="InterPro" id="IPR012340">
    <property type="entry name" value="NA-bd_OB-fold"/>
</dbReference>
<dbReference type="InterPro" id="IPR001059">
    <property type="entry name" value="Transl_elong_P/YeiP_cen"/>
</dbReference>
<dbReference type="Pfam" id="PF08207">
    <property type="entry name" value="EFP_N"/>
    <property type="match status" value="1"/>
</dbReference>
<dbReference type="SMART" id="SM00841">
    <property type="entry name" value="Elong-fact-P_C"/>
    <property type="match status" value="1"/>
</dbReference>
<dbReference type="CDD" id="cd05794">
    <property type="entry name" value="S1_EF-P_repeat_2"/>
    <property type="match status" value="1"/>
</dbReference>
<name>A0A382K404_9ZZZZ</name>
<dbReference type="InterPro" id="IPR014722">
    <property type="entry name" value="Rib_uL2_dom2"/>
</dbReference>
<dbReference type="NCBIfam" id="TIGR00038">
    <property type="entry name" value="efp"/>
    <property type="match status" value="1"/>
</dbReference>
<evidence type="ECO:0000256" key="6">
    <source>
        <dbReference type="ARBA" id="ARBA00022917"/>
    </source>
</evidence>
<dbReference type="Pfam" id="PF01132">
    <property type="entry name" value="EFP"/>
    <property type="match status" value="1"/>
</dbReference>
<dbReference type="Gene3D" id="2.30.30.30">
    <property type="match status" value="1"/>
</dbReference>
<dbReference type="HAMAP" id="MF_00141">
    <property type="entry name" value="EF_P"/>
    <property type="match status" value="1"/>
</dbReference>
<dbReference type="InterPro" id="IPR020599">
    <property type="entry name" value="Transl_elong_fac_P/YeiP"/>
</dbReference>
<dbReference type="InterPro" id="IPR008991">
    <property type="entry name" value="Translation_prot_SH3-like_sf"/>
</dbReference>
<evidence type="ECO:0000259" key="8">
    <source>
        <dbReference type="SMART" id="SM01185"/>
    </source>
</evidence>
<evidence type="ECO:0000256" key="5">
    <source>
        <dbReference type="ARBA" id="ARBA00022768"/>
    </source>
</evidence>
<dbReference type="SUPFAM" id="SSF50249">
    <property type="entry name" value="Nucleic acid-binding proteins"/>
    <property type="match status" value="2"/>
</dbReference>
<dbReference type="PIRSF" id="PIRSF005901">
    <property type="entry name" value="EF-P"/>
    <property type="match status" value="1"/>
</dbReference>
<dbReference type="PROSITE" id="PS01275">
    <property type="entry name" value="EFP"/>
    <property type="match status" value="1"/>
</dbReference>
<dbReference type="GO" id="GO:0003746">
    <property type="term" value="F:translation elongation factor activity"/>
    <property type="evidence" value="ECO:0007669"/>
    <property type="project" value="UniProtKB-KW"/>
</dbReference>
<dbReference type="NCBIfam" id="NF001810">
    <property type="entry name" value="PRK00529.1"/>
    <property type="match status" value="1"/>
</dbReference>
<keyword evidence="6" id="KW-0648">Protein biosynthesis</keyword>
<dbReference type="InterPro" id="IPR013852">
    <property type="entry name" value="Transl_elong_P/YeiP_CS"/>
</dbReference>
<dbReference type="InterPro" id="IPR013185">
    <property type="entry name" value="Transl_elong_KOW-like"/>
</dbReference>
<sequence length="187" mass="20649">MTISSSEIRRNMTIILDDDVYQILDWQHRQAPKAPPTLTLKVRQVKTGNVYERKLQGNQKLTRAAVDTPSVQYLYPDGDMHNFMDTETFEQFAITEEVLGSALQYISEGDTIEIMMYEGVPISVEVAPSVTLEISKTEVGLKGDTQSGATKPATTTTGLVLQVPLFISTGDRIIVNSTSGEYTGRAD</sequence>
<keyword evidence="5" id="KW-0251">Elongation factor</keyword>
<dbReference type="EMBL" id="UINC01077564">
    <property type="protein sequence ID" value="SVC17797.1"/>
    <property type="molecule type" value="Genomic_DNA"/>
</dbReference>
<dbReference type="CDD" id="cd04470">
    <property type="entry name" value="S1_EF-P_repeat_1"/>
    <property type="match status" value="1"/>
</dbReference>
<dbReference type="AlphaFoldDB" id="A0A382K404"/>
<organism evidence="9">
    <name type="scientific">marine metagenome</name>
    <dbReference type="NCBI Taxonomy" id="408172"/>
    <lineage>
        <taxon>unclassified sequences</taxon>
        <taxon>metagenomes</taxon>
        <taxon>ecological metagenomes</taxon>
    </lineage>
</organism>
<evidence type="ECO:0000256" key="1">
    <source>
        <dbReference type="ARBA" id="ARBA00004496"/>
    </source>
</evidence>